<proteinExistence type="predicted"/>
<name>A0AAN9QBY4_CANGL</name>
<gene>
    <name evidence="2" type="ORF">VNO77_23555</name>
</gene>
<organism evidence="2 3">
    <name type="scientific">Canavalia gladiata</name>
    <name type="common">Sword bean</name>
    <name type="synonym">Dolichos gladiatus</name>
    <dbReference type="NCBI Taxonomy" id="3824"/>
    <lineage>
        <taxon>Eukaryota</taxon>
        <taxon>Viridiplantae</taxon>
        <taxon>Streptophyta</taxon>
        <taxon>Embryophyta</taxon>
        <taxon>Tracheophyta</taxon>
        <taxon>Spermatophyta</taxon>
        <taxon>Magnoliopsida</taxon>
        <taxon>eudicotyledons</taxon>
        <taxon>Gunneridae</taxon>
        <taxon>Pentapetalae</taxon>
        <taxon>rosids</taxon>
        <taxon>fabids</taxon>
        <taxon>Fabales</taxon>
        <taxon>Fabaceae</taxon>
        <taxon>Papilionoideae</taxon>
        <taxon>50 kb inversion clade</taxon>
        <taxon>NPAAA clade</taxon>
        <taxon>indigoferoid/millettioid clade</taxon>
        <taxon>Phaseoleae</taxon>
        <taxon>Canavalia</taxon>
    </lineage>
</organism>
<dbReference type="AlphaFoldDB" id="A0AAN9QBY4"/>
<sequence length="181" mass="20283">MVQSLEPKSACAAEGKNSRPENDTASAITGLVQGVSQFVSTQNSLMATIYNNIAYYHFGADTTTARLNQLPLITTVAFLSIRTKLIRTAYFFTRYIWSLDLCPLVEHAISLLSENSPQWVQKMNFVEIRKMVENVGVMSFYDASTFVCCLNDEDLNASLLVRANHLIEALVPLMYSRGDWV</sequence>
<reference evidence="2 3" key="1">
    <citation type="submission" date="2024-01" db="EMBL/GenBank/DDBJ databases">
        <title>The genomes of 5 underutilized Papilionoideae crops provide insights into root nodulation and disease resistanc.</title>
        <authorList>
            <person name="Jiang F."/>
        </authorList>
    </citation>
    <scope>NUCLEOTIDE SEQUENCE [LARGE SCALE GENOMIC DNA]</scope>
    <source>
        <strain evidence="2">LVBAO_FW01</strain>
        <tissue evidence="2">Leaves</tissue>
    </source>
</reference>
<evidence type="ECO:0000256" key="1">
    <source>
        <dbReference type="SAM" id="MobiDB-lite"/>
    </source>
</evidence>
<comment type="caution">
    <text evidence="2">The sequence shown here is derived from an EMBL/GenBank/DDBJ whole genome shotgun (WGS) entry which is preliminary data.</text>
</comment>
<protein>
    <submittedName>
        <fullName evidence="2">Uncharacterized protein</fullName>
    </submittedName>
</protein>
<keyword evidence="3" id="KW-1185">Reference proteome</keyword>
<dbReference type="Proteomes" id="UP001367508">
    <property type="component" value="Unassembled WGS sequence"/>
</dbReference>
<evidence type="ECO:0000313" key="2">
    <source>
        <dbReference type="EMBL" id="KAK7329389.1"/>
    </source>
</evidence>
<evidence type="ECO:0000313" key="3">
    <source>
        <dbReference type="Proteomes" id="UP001367508"/>
    </source>
</evidence>
<dbReference type="EMBL" id="JAYMYQ010000005">
    <property type="protein sequence ID" value="KAK7329389.1"/>
    <property type="molecule type" value="Genomic_DNA"/>
</dbReference>
<feature type="region of interest" description="Disordered" evidence="1">
    <location>
        <begin position="1"/>
        <end position="23"/>
    </location>
</feature>
<accession>A0AAN9QBY4</accession>